<dbReference type="Proteomes" id="UP001597260">
    <property type="component" value="Unassembled WGS sequence"/>
</dbReference>
<feature type="region of interest" description="Disordered" evidence="1">
    <location>
        <begin position="27"/>
        <end position="61"/>
    </location>
</feature>
<evidence type="ECO:0000313" key="3">
    <source>
        <dbReference type="Proteomes" id="UP001597260"/>
    </source>
</evidence>
<comment type="caution">
    <text evidence="2">The sequence shown here is derived from an EMBL/GenBank/DDBJ whole genome shotgun (WGS) entry which is preliminary data.</text>
</comment>
<evidence type="ECO:0000313" key="2">
    <source>
        <dbReference type="EMBL" id="MFD1325251.1"/>
    </source>
</evidence>
<organism evidence="2 3">
    <name type="scientific">Micromonospora sonneratiae</name>
    <dbReference type="NCBI Taxonomy" id="1184706"/>
    <lineage>
        <taxon>Bacteria</taxon>
        <taxon>Bacillati</taxon>
        <taxon>Actinomycetota</taxon>
        <taxon>Actinomycetes</taxon>
        <taxon>Micromonosporales</taxon>
        <taxon>Micromonosporaceae</taxon>
        <taxon>Micromonospora</taxon>
    </lineage>
</organism>
<evidence type="ECO:0008006" key="4">
    <source>
        <dbReference type="Google" id="ProtNLM"/>
    </source>
</evidence>
<accession>A0ABW3YNV5</accession>
<dbReference type="RefSeq" id="WP_377577268.1">
    <property type="nucleotide sequence ID" value="NZ_JBHTMP010000072.1"/>
</dbReference>
<evidence type="ECO:0000256" key="1">
    <source>
        <dbReference type="SAM" id="MobiDB-lite"/>
    </source>
</evidence>
<gene>
    <name evidence="2" type="ORF">ACFQ4H_29615</name>
</gene>
<protein>
    <recommendedName>
        <fullName evidence="4">DUF3558 domain-containing protein</fullName>
    </recommendedName>
</protein>
<keyword evidence="3" id="KW-1185">Reference proteome</keyword>
<dbReference type="PROSITE" id="PS51257">
    <property type="entry name" value="PROKAR_LIPOPROTEIN"/>
    <property type="match status" value="1"/>
</dbReference>
<dbReference type="EMBL" id="JBHTMP010000072">
    <property type="protein sequence ID" value="MFD1325251.1"/>
    <property type="molecule type" value="Genomic_DNA"/>
</dbReference>
<name>A0ABW3YNV5_9ACTN</name>
<feature type="compositionally biased region" description="Low complexity" evidence="1">
    <location>
        <begin position="45"/>
        <end position="61"/>
    </location>
</feature>
<sequence length="203" mass="20656">MGKLADLGTVGMVGALLAAGMTGCGQPDADPAAGPTLPPEYLPRTGSPTASASATQSSGSGVTYRLPPSLCSVTDVSPLLDVFPRDGGKAVADSSGICATSRSSATMAVNLMVDSELLPNAEAGRRYLDTGRRLAKSTPTDIAGVGSGAFWTGDQREVKLVAYDGNLVLTVTCSTIDRNHQLPSGMPERLGRVAAGTFARLAS</sequence>
<proteinExistence type="predicted"/>
<reference evidence="3" key="1">
    <citation type="journal article" date="2019" name="Int. J. Syst. Evol. Microbiol.">
        <title>The Global Catalogue of Microorganisms (GCM) 10K type strain sequencing project: providing services to taxonomists for standard genome sequencing and annotation.</title>
        <authorList>
            <consortium name="The Broad Institute Genomics Platform"/>
            <consortium name="The Broad Institute Genome Sequencing Center for Infectious Disease"/>
            <person name="Wu L."/>
            <person name="Ma J."/>
        </authorList>
    </citation>
    <scope>NUCLEOTIDE SEQUENCE [LARGE SCALE GENOMIC DNA]</scope>
    <source>
        <strain evidence="3">JCM 31037</strain>
    </source>
</reference>